<dbReference type="EMBL" id="BLZA01000058">
    <property type="protein sequence ID" value="GHJ90299.1"/>
    <property type="molecule type" value="Genomic_DNA"/>
</dbReference>
<evidence type="ECO:0000313" key="3">
    <source>
        <dbReference type="Proteomes" id="UP000620104"/>
    </source>
</evidence>
<dbReference type="OrthoDB" id="10649773at2759"/>
<reference evidence="2" key="1">
    <citation type="submission" date="2020-07" db="EMBL/GenBank/DDBJ databases">
        <title>Draft Genome Sequence of a Deep-Sea Yeast, Naganishia (Cryptococcus) liquefaciens strain N6.</title>
        <authorList>
            <person name="Han Y.W."/>
            <person name="Kajitani R."/>
            <person name="Morimoto H."/>
            <person name="Parhat M."/>
            <person name="Tsubouchi H."/>
            <person name="Bakenova O."/>
            <person name="Ogata M."/>
            <person name="Argunhan B."/>
            <person name="Aoki R."/>
            <person name="Kajiwara S."/>
            <person name="Itoh T."/>
            <person name="Iwasaki H."/>
        </authorList>
    </citation>
    <scope>NUCLEOTIDE SEQUENCE</scope>
    <source>
        <strain evidence="2">N6</strain>
    </source>
</reference>
<feature type="compositionally biased region" description="Basic and acidic residues" evidence="1">
    <location>
        <begin position="373"/>
        <end position="382"/>
    </location>
</feature>
<evidence type="ECO:0000256" key="1">
    <source>
        <dbReference type="SAM" id="MobiDB-lite"/>
    </source>
</evidence>
<comment type="caution">
    <text evidence="2">The sequence shown here is derived from an EMBL/GenBank/DDBJ whole genome shotgun (WGS) entry which is preliminary data.</text>
</comment>
<name>A0A8H3U059_9TREE</name>
<gene>
    <name evidence="2" type="ORF">NliqN6_6701</name>
</gene>
<keyword evidence="3" id="KW-1185">Reference proteome</keyword>
<feature type="region of interest" description="Disordered" evidence="1">
    <location>
        <begin position="363"/>
        <end position="399"/>
    </location>
</feature>
<evidence type="ECO:0000313" key="2">
    <source>
        <dbReference type="EMBL" id="GHJ90299.1"/>
    </source>
</evidence>
<dbReference type="AlphaFoldDB" id="A0A8H3U059"/>
<dbReference type="Proteomes" id="UP000620104">
    <property type="component" value="Unassembled WGS sequence"/>
</dbReference>
<sequence>MKIADLLIHSSSTGDAQTEDRPNASSTRPAIPLNIILEIGAFCAGSFNFRSLLNLSLSCKAVHEVFKPTLRVPILVWDSSKRPGKRFFAACLARFAKEEQAQVVPRRWRHVRYLVVNDVSLFRRDMTDRYLDGLLICFPRLTAIICRGGKTELPYVVNWQITLCKTPSLAIISSLLENTRRLISDFHQMILPPSIQLAFSREFLLTTPGDCIPLPWRKPFGLSMIAQIRLPAHGMERLCQLLIRYSSLCYDPAGCLTLELDPTDDHEDSENLQIAKALRQFRAVCATHPRAVAIRLRLPRYVEIRTAQIDILEKFYRTQRLNQYVHEKTLLFLGDGKHIEYDPEKNMINVRGGGNTVQVARIRKGNTSRRKMPPPEKQERWVEPVVEESGGDSDVDDLL</sequence>
<proteinExistence type="predicted"/>
<organism evidence="2 3">
    <name type="scientific">Naganishia liquefaciens</name>
    <dbReference type="NCBI Taxonomy" id="104408"/>
    <lineage>
        <taxon>Eukaryota</taxon>
        <taxon>Fungi</taxon>
        <taxon>Dikarya</taxon>
        <taxon>Basidiomycota</taxon>
        <taxon>Agaricomycotina</taxon>
        <taxon>Tremellomycetes</taxon>
        <taxon>Filobasidiales</taxon>
        <taxon>Filobasidiaceae</taxon>
        <taxon>Naganishia</taxon>
    </lineage>
</organism>
<accession>A0A8H3U059</accession>
<feature type="compositionally biased region" description="Basic residues" evidence="1">
    <location>
        <begin position="363"/>
        <end position="372"/>
    </location>
</feature>
<protein>
    <submittedName>
        <fullName evidence="2">Uncharacterized protein</fullName>
    </submittedName>
</protein>
<feature type="compositionally biased region" description="Acidic residues" evidence="1">
    <location>
        <begin position="385"/>
        <end position="399"/>
    </location>
</feature>